<dbReference type="Pfam" id="PF11734">
    <property type="entry name" value="TilS_C"/>
    <property type="match status" value="1"/>
</dbReference>
<dbReference type="SUPFAM" id="SSF82829">
    <property type="entry name" value="MesJ substrate recognition domain-like"/>
    <property type="match status" value="1"/>
</dbReference>
<dbReference type="InterPro" id="IPR012795">
    <property type="entry name" value="tRNA_Ile_lys_synt_N"/>
</dbReference>
<dbReference type="InterPro" id="IPR012094">
    <property type="entry name" value="tRNA_Ile_lys_synt"/>
</dbReference>
<dbReference type="EMBL" id="QFFI01000008">
    <property type="protein sequence ID" value="PWG63923.1"/>
    <property type="molecule type" value="Genomic_DNA"/>
</dbReference>
<reference evidence="11 12" key="1">
    <citation type="submission" date="2018-05" db="EMBL/GenBank/DDBJ databases">
        <title>Spiribacter halobius sp. nov., a moderately halophilic bacterium isolated from marine solar saltern.</title>
        <authorList>
            <person name="Zheng W.-S."/>
            <person name="Lu D.-C."/>
            <person name="Du Z.-J."/>
        </authorList>
    </citation>
    <scope>NUCLEOTIDE SEQUENCE [LARGE SCALE GENOMIC DNA]</scope>
    <source>
        <strain evidence="11 12">E85</strain>
    </source>
</reference>
<evidence type="ECO:0000313" key="12">
    <source>
        <dbReference type="Proteomes" id="UP000245474"/>
    </source>
</evidence>
<comment type="caution">
    <text evidence="11">The sequence shown here is derived from an EMBL/GenBank/DDBJ whole genome shotgun (WGS) entry which is preliminary data.</text>
</comment>
<comment type="similarity">
    <text evidence="8">Belongs to the tRNA(Ile)-lysidine synthase family.</text>
</comment>
<comment type="catalytic activity">
    <reaction evidence="7 8">
        <text>cytidine(34) in tRNA(Ile2) + L-lysine + ATP = lysidine(34) in tRNA(Ile2) + AMP + diphosphate + H(+)</text>
        <dbReference type="Rhea" id="RHEA:43744"/>
        <dbReference type="Rhea" id="RHEA-COMP:10625"/>
        <dbReference type="Rhea" id="RHEA-COMP:10670"/>
        <dbReference type="ChEBI" id="CHEBI:15378"/>
        <dbReference type="ChEBI" id="CHEBI:30616"/>
        <dbReference type="ChEBI" id="CHEBI:32551"/>
        <dbReference type="ChEBI" id="CHEBI:33019"/>
        <dbReference type="ChEBI" id="CHEBI:82748"/>
        <dbReference type="ChEBI" id="CHEBI:83665"/>
        <dbReference type="ChEBI" id="CHEBI:456215"/>
        <dbReference type="EC" id="6.3.4.19"/>
    </reaction>
</comment>
<comment type="subcellular location">
    <subcellularLocation>
        <location evidence="1 8">Cytoplasm</location>
    </subcellularLocation>
</comment>
<dbReference type="Pfam" id="PF09179">
    <property type="entry name" value="TilS"/>
    <property type="match status" value="1"/>
</dbReference>
<feature type="binding site" evidence="8">
    <location>
        <begin position="25"/>
        <end position="30"/>
    </location>
    <ligand>
        <name>ATP</name>
        <dbReference type="ChEBI" id="CHEBI:30616"/>
    </ligand>
</feature>
<keyword evidence="5 8" id="KW-0547">Nucleotide-binding</keyword>
<evidence type="ECO:0000256" key="3">
    <source>
        <dbReference type="ARBA" id="ARBA00022598"/>
    </source>
</evidence>
<feature type="region of interest" description="Disordered" evidence="9">
    <location>
        <begin position="422"/>
        <end position="451"/>
    </location>
</feature>
<keyword evidence="2 8" id="KW-0963">Cytoplasm</keyword>
<dbReference type="OrthoDB" id="9807403at2"/>
<dbReference type="GO" id="GO:0006400">
    <property type="term" value="P:tRNA modification"/>
    <property type="evidence" value="ECO:0007669"/>
    <property type="project" value="UniProtKB-UniRule"/>
</dbReference>
<evidence type="ECO:0000256" key="8">
    <source>
        <dbReference type="HAMAP-Rule" id="MF_01161"/>
    </source>
</evidence>
<proteinExistence type="inferred from homology"/>
<dbReference type="InterPro" id="IPR011063">
    <property type="entry name" value="TilS/TtcA_N"/>
</dbReference>
<evidence type="ECO:0000256" key="5">
    <source>
        <dbReference type="ARBA" id="ARBA00022741"/>
    </source>
</evidence>
<dbReference type="PANTHER" id="PTHR43033">
    <property type="entry name" value="TRNA(ILE)-LYSIDINE SYNTHASE-RELATED"/>
    <property type="match status" value="1"/>
</dbReference>
<evidence type="ECO:0000256" key="2">
    <source>
        <dbReference type="ARBA" id="ARBA00022490"/>
    </source>
</evidence>
<dbReference type="GO" id="GO:0005524">
    <property type="term" value="F:ATP binding"/>
    <property type="evidence" value="ECO:0007669"/>
    <property type="project" value="UniProtKB-UniRule"/>
</dbReference>
<dbReference type="InterPro" id="IPR012796">
    <property type="entry name" value="Lysidine-tRNA-synth_C"/>
</dbReference>
<evidence type="ECO:0000256" key="6">
    <source>
        <dbReference type="ARBA" id="ARBA00022840"/>
    </source>
</evidence>
<dbReference type="RefSeq" id="WP_109677601.1">
    <property type="nucleotide sequence ID" value="NZ_CP086615.1"/>
</dbReference>
<dbReference type="PANTHER" id="PTHR43033:SF1">
    <property type="entry name" value="TRNA(ILE)-LYSIDINE SYNTHASE-RELATED"/>
    <property type="match status" value="1"/>
</dbReference>
<dbReference type="Gene3D" id="1.20.59.20">
    <property type="match status" value="1"/>
</dbReference>
<evidence type="ECO:0000256" key="4">
    <source>
        <dbReference type="ARBA" id="ARBA00022694"/>
    </source>
</evidence>
<dbReference type="Proteomes" id="UP000245474">
    <property type="component" value="Unassembled WGS sequence"/>
</dbReference>
<dbReference type="Pfam" id="PF01171">
    <property type="entry name" value="ATP_bind_3"/>
    <property type="match status" value="1"/>
</dbReference>
<comment type="domain">
    <text evidence="8">The N-terminal region contains the highly conserved SGGXDS motif, predicted to be a P-loop motif involved in ATP binding.</text>
</comment>
<dbReference type="SUPFAM" id="SSF52402">
    <property type="entry name" value="Adenine nucleotide alpha hydrolases-like"/>
    <property type="match status" value="1"/>
</dbReference>
<evidence type="ECO:0000256" key="7">
    <source>
        <dbReference type="ARBA" id="ARBA00048539"/>
    </source>
</evidence>
<gene>
    <name evidence="8 11" type="primary">tilS</name>
    <name evidence="11" type="ORF">DEM34_06915</name>
</gene>
<evidence type="ECO:0000256" key="9">
    <source>
        <dbReference type="SAM" id="MobiDB-lite"/>
    </source>
</evidence>
<dbReference type="Gene3D" id="3.40.50.620">
    <property type="entry name" value="HUPs"/>
    <property type="match status" value="1"/>
</dbReference>
<dbReference type="InterPro" id="IPR014729">
    <property type="entry name" value="Rossmann-like_a/b/a_fold"/>
</dbReference>
<dbReference type="CDD" id="cd01992">
    <property type="entry name" value="TilS_N"/>
    <property type="match status" value="1"/>
</dbReference>
<dbReference type="SMART" id="SM00977">
    <property type="entry name" value="TilS_C"/>
    <property type="match status" value="1"/>
</dbReference>
<name>A0A2U2N4B0_9GAMM</name>
<protein>
    <recommendedName>
        <fullName evidence="8">tRNA(Ile)-lysidine synthase</fullName>
        <ecNumber evidence="8">6.3.4.19</ecNumber>
    </recommendedName>
    <alternativeName>
        <fullName evidence="8">tRNA(Ile)-2-lysyl-cytidine synthase</fullName>
    </alternativeName>
    <alternativeName>
        <fullName evidence="8">tRNA(Ile)-lysidine synthetase</fullName>
    </alternativeName>
</protein>
<keyword evidence="12" id="KW-1185">Reference proteome</keyword>
<evidence type="ECO:0000313" key="11">
    <source>
        <dbReference type="EMBL" id="PWG63923.1"/>
    </source>
</evidence>
<dbReference type="NCBIfam" id="TIGR02432">
    <property type="entry name" value="lysidine_TilS_N"/>
    <property type="match status" value="1"/>
</dbReference>
<accession>A0A2U2N4B0</accession>
<comment type="function">
    <text evidence="8">Ligates lysine onto the cytidine present at position 34 of the AUA codon-specific tRNA(Ile) that contains the anticodon CAU, in an ATP-dependent manner. Cytidine is converted to lysidine, thus changing the amino acid specificity of the tRNA from methionine to isoleucine.</text>
</comment>
<organism evidence="11 12">
    <name type="scientific">Sediminicurvatus halobius</name>
    <dbReference type="NCBI Taxonomy" id="2182432"/>
    <lineage>
        <taxon>Bacteria</taxon>
        <taxon>Pseudomonadati</taxon>
        <taxon>Pseudomonadota</taxon>
        <taxon>Gammaproteobacteria</taxon>
        <taxon>Chromatiales</taxon>
        <taxon>Ectothiorhodospiraceae</taxon>
        <taxon>Sediminicurvatus</taxon>
    </lineage>
</organism>
<dbReference type="GO" id="GO:0032267">
    <property type="term" value="F:tRNA(Ile)-lysidine synthase activity"/>
    <property type="evidence" value="ECO:0007669"/>
    <property type="project" value="UniProtKB-EC"/>
</dbReference>
<feature type="domain" description="Lysidine-tRNA(Ile) synthetase C-terminal" evidence="10">
    <location>
        <begin position="357"/>
        <end position="430"/>
    </location>
</feature>
<dbReference type="InterPro" id="IPR015262">
    <property type="entry name" value="tRNA_Ile_lys_synt_subst-bd"/>
</dbReference>
<keyword evidence="4 8" id="KW-0819">tRNA processing</keyword>
<dbReference type="AlphaFoldDB" id="A0A2U2N4B0"/>
<dbReference type="HAMAP" id="MF_01161">
    <property type="entry name" value="tRNA_Ile_lys_synt"/>
    <property type="match status" value="1"/>
</dbReference>
<evidence type="ECO:0000259" key="10">
    <source>
        <dbReference type="SMART" id="SM00977"/>
    </source>
</evidence>
<evidence type="ECO:0000256" key="1">
    <source>
        <dbReference type="ARBA" id="ARBA00004496"/>
    </source>
</evidence>
<sequence>MPSLTPADLRAALPAGLGSLAVAFSGGRDSHVLLHLAVAAGLRVRALHVHHGLQAQADAWARHCETVAGDLGVPLTVLPVRVVPAGEGLEAAARAARYRALARALAVGEHLATAHHADDQAETLLLRVLRGTGPDGLAGIQPQRALGAGTLLRPLLAVPRSAIAAYADARALAWIEDPANRDPRHDRSWLRHRIMPELAGRWSDVPQRLARLARESAEARALRDGLLDEVLRGMAGEPPGPLPVAALAARPEREVRALVRRWLARDGRRPPPAARLADGLAALLGAAADRAPELVWADGRVGRHAGELYRLPLDWPVPTPRPVAPPPATSVWDGVGGIRWRSVTGAGLEPARLPGELLARPPAAGDRFQPPGRKRRALKHWLREAGVPLWWRARLPVILTAEGELIAVAGLAVAEGWQAGPGSAGWWPDWQPQPPQPAGDAAVLRRSPGRP</sequence>
<keyword evidence="3 8" id="KW-0436">Ligase</keyword>
<dbReference type="GO" id="GO:0005737">
    <property type="term" value="C:cytoplasm"/>
    <property type="evidence" value="ECO:0007669"/>
    <property type="project" value="UniProtKB-SubCell"/>
</dbReference>
<dbReference type="SUPFAM" id="SSF56037">
    <property type="entry name" value="PheT/TilS domain"/>
    <property type="match status" value="1"/>
</dbReference>
<keyword evidence="6 8" id="KW-0067">ATP-binding</keyword>
<dbReference type="EC" id="6.3.4.19" evidence="8"/>
<dbReference type="NCBIfam" id="TIGR02433">
    <property type="entry name" value="lysidine_TilS_C"/>
    <property type="match status" value="1"/>
</dbReference>